<dbReference type="EMBL" id="KZ454994">
    <property type="protein sequence ID" value="PKI82673.1"/>
    <property type="molecule type" value="Genomic_DNA"/>
</dbReference>
<organism evidence="2 3">
    <name type="scientific">Malassezia vespertilionis</name>
    <dbReference type="NCBI Taxonomy" id="2020962"/>
    <lineage>
        <taxon>Eukaryota</taxon>
        <taxon>Fungi</taxon>
        <taxon>Dikarya</taxon>
        <taxon>Basidiomycota</taxon>
        <taxon>Ustilaginomycotina</taxon>
        <taxon>Malasseziomycetes</taxon>
        <taxon>Malasseziales</taxon>
        <taxon>Malasseziaceae</taxon>
        <taxon>Malassezia</taxon>
    </lineage>
</organism>
<evidence type="ECO:0008006" key="4">
    <source>
        <dbReference type="Google" id="ProtNLM"/>
    </source>
</evidence>
<reference evidence="2 3" key="1">
    <citation type="submission" date="2017-10" db="EMBL/GenBank/DDBJ databases">
        <title>A novel species of cold-tolerant Malassezia isolated from bats.</title>
        <authorList>
            <person name="Lorch J.M."/>
            <person name="Palmer J.M."/>
            <person name="Vanderwolf K.J."/>
            <person name="Schmidt K.Z."/>
            <person name="Verant M.L."/>
            <person name="Weller T.J."/>
            <person name="Blehert D.S."/>
        </authorList>
    </citation>
    <scope>NUCLEOTIDE SEQUENCE [LARGE SCALE GENOMIC DNA]</scope>
    <source>
        <strain evidence="2 3">NWHC:44797-103</strain>
    </source>
</reference>
<evidence type="ECO:0000313" key="2">
    <source>
        <dbReference type="EMBL" id="PKI82673.1"/>
    </source>
</evidence>
<evidence type="ECO:0000256" key="1">
    <source>
        <dbReference type="SAM" id="MobiDB-lite"/>
    </source>
</evidence>
<dbReference type="AlphaFoldDB" id="A0A2N1J809"/>
<dbReference type="GO" id="GO:0016593">
    <property type="term" value="C:Cdc73/Paf1 complex"/>
    <property type="evidence" value="ECO:0007669"/>
    <property type="project" value="InterPro"/>
</dbReference>
<dbReference type="GO" id="GO:1990269">
    <property type="term" value="F:RNA polymerase II C-terminal domain phosphoserine binding"/>
    <property type="evidence" value="ECO:0007669"/>
    <property type="project" value="TreeGrafter"/>
</dbReference>
<accession>A0A2N1J809</accession>
<evidence type="ECO:0000313" key="3">
    <source>
        <dbReference type="Proteomes" id="UP000232875"/>
    </source>
</evidence>
<proteinExistence type="predicted"/>
<dbReference type="PANTHER" id="PTHR23146">
    <property type="entry name" value="LEO1 PROTEIN"/>
    <property type="match status" value="1"/>
</dbReference>
<gene>
    <name evidence="2" type="ORF">MVES_003456</name>
</gene>
<name>A0A2N1J809_9BASI</name>
<feature type="region of interest" description="Disordered" evidence="1">
    <location>
        <begin position="249"/>
        <end position="374"/>
    </location>
</feature>
<sequence>MASPTQTLADDLFGDSDNEAPAAQPQFALSLSGDSMSEDADREKEALEYLEDDQAPAAPTAEEQTAWINVAQVPVRHTKTATLARLPHFVRYSDKVFDETTWDEQEEEQAFYDGDGEIGDRDARSILRTSNTVRWRWRDSIKGPTPESNARIVRWSDGSESLQLGNEFLDVTRTNEPCAQAADGTRIPLTYLYVPHPREGVLQAEGVVDTVLSFKPNVHSDTHNKLASAIKHQRSARVVAGQEMFGLDPEREKERIERQLKESEKKKNRERIKAMREENDLDGDLDFSARRRGAQRTTRDAVDWSGDEAEAEGAGARQWDYDDEDDGFIVHDETDEEKASEDEMERADRNLEASERKRREEGNKRPRPDDEDSS</sequence>
<feature type="compositionally biased region" description="Basic and acidic residues" evidence="1">
    <location>
        <begin position="249"/>
        <end position="278"/>
    </location>
</feature>
<feature type="compositionally biased region" description="Acidic residues" evidence="1">
    <location>
        <begin position="321"/>
        <end position="345"/>
    </location>
</feature>
<dbReference type="GO" id="GO:0006368">
    <property type="term" value="P:transcription elongation by RNA polymerase II"/>
    <property type="evidence" value="ECO:0007669"/>
    <property type="project" value="InterPro"/>
</dbReference>
<dbReference type="OrthoDB" id="20844at2759"/>
<protein>
    <recommendedName>
        <fullName evidence="4">Leo1p</fullName>
    </recommendedName>
</protein>
<dbReference type="PANTHER" id="PTHR23146:SF0">
    <property type="entry name" value="RNA POLYMERASE-ASSOCIATED PROTEIN LEO1"/>
    <property type="match status" value="1"/>
</dbReference>
<dbReference type="InterPro" id="IPR007149">
    <property type="entry name" value="Leo1"/>
</dbReference>
<feature type="region of interest" description="Disordered" evidence="1">
    <location>
        <begin position="1"/>
        <end position="62"/>
    </location>
</feature>
<dbReference type="Proteomes" id="UP000232875">
    <property type="component" value="Unassembled WGS sequence"/>
</dbReference>
<dbReference type="GO" id="GO:0032968">
    <property type="term" value="P:positive regulation of transcription elongation by RNA polymerase II"/>
    <property type="evidence" value="ECO:0007669"/>
    <property type="project" value="TreeGrafter"/>
</dbReference>
<keyword evidence="3" id="KW-1185">Reference proteome</keyword>
<dbReference type="STRING" id="2020962.A0A2N1J809"/>
<dbReference type="Pfam" id="PF04004">
    <property type="entry name" value="Leo1"/>
    <property type="match status" value="1"/>
</dbReference>
<feature type="compositionally biased region" description="Basic and acidic residues" evidence="1">
    <location>
        <begin position="346"/>
        <end position="368"/>
    </location>
</feature>